<dbReference type="AlphaFoldDB" id="A0A7W4KFA5"/>
<keyword evidence="3" id="KW-0597">Phosphoprotein</keyword>
<dbReference type="Proteomes" id="UP000540556">
    <property type="component" value="Unassembled WGS sequence"/>
</dbReference>
<dbReference type="EMBL" id="JABEQK010000009">
    <property type="protein sequence ID" value="MBB2205755.1"/>
    <property type="molecule type" value="Genomic_DNA"/>
</dbReference>
<dbReference type="InterPro" id="IPR011495">
    <property type="entry name" value="Sig_transdc_His_kin_sub2_dim/P"/>
</dbReference>
<dbReference type="SMART" id="SM00387">
    <property type="entry name" value="HATPase_c"/>
    <property type="match status" value="1"/>
</dbReference>
<dbReference type="InterPro" id="IPR003594">
    <property type="entry name" value="HATPase_dom"/>
</dbReference>
<evidence type="ECO:0000256" key="5">
    <source>
        <dbReference type="ARBA" id="ARBA00022741"/>
    </source>
</evidence>
<protein>
    <recommendedName>
        <fullName evidence="2">histidine kinase</fullName>
        <ecNumber evidence="2">2.7.13.3</ecNumber>
    </recommendedName>
</protein>
<evidence type="ECO:0000256" key="2">
    <source>
        <dbReference type="ARBA" id="ARBA00012438"/>
    </source>
</evidence>
<dbReference type="Gene3D" id="3.30.450.20">
    <property type="entry name" value="PAS domain"/>
    <property type="match status" value="1"/>
</dbReference>
<dbReference type="Pfam" id="PF07568">
    <property type="entry name" value="HisKA_2"/>
    <property type="match status" value="1"/>
</dbReference>
<evidence type="ECO:0000256" key="1">
    <source>
        <dbReference type="ARBA" id="ARBA00000085"/>
    </source>
</evidence>
<dbReference type="SUPFAM" id="SSF55874">
    <property type="entry name" value="ATPase domain of HSP90 chaperone/DNA topoisomerase II/histidine kinase"/>
    <property type="match status" value="1"/>
</dbReference>
<gene>
    <name evidence="9" type="ORF">HLH27_12125</name>
</gene>
<reference evidence="9 10" key="1">
    <citation type="submission" date="2020-04" db="EMBL/GenBank/DDBJ databases">
        <title>Description of novel Gluconacetobacter.</title>
        <authorList>
            <person name="Sombolestani A."/>
        </authorList>
    </citation>
    <scope>NUCLEOTIDE SEQUENCE [LARGE SCALE GENOMIC DNA]</scope>
    <source>
        <strain evidence="9 10">LMG 27800</strain>
    </source>
</reference>
<dbReference type="RefSeq" id="WP_182950299.1">
    <property type="nucleotide sequence ID" value="NZ_JABEQK010000009.1"/>
</dbReference>
<evidence type="ECO:0000313" key="9">
    <source>
        <dbReference type="EMBL" id="MBB2205755.1"/>
    </source>
</evidence>
<dbReference type="EC" id="2.7.13.3" evidence="2"/>
<proteinExistence type="predicted"/>
<dbReference type="SUPFAM" id="SSF55785">
    <property type="entry name" value="PYP-like sensor domain (PAS domain)"/>
    <property type="match status" value="1"/>
</dbReference>
<evidence type="ECO:0000256" key="7">
    <source>
        <dbReference type="ARBA" id="ARBA00022840"/>
    </source>
</evidence>
<dbReference type="GO" id="GO:0004673">
    <property type="term" value="F:protein histidine kinase activity"/>
    <property type="evidence" value="ECO:0007669"/>
    <property type="project" value="UniProtKB-EC"/>
</dbReference>
<accession>A0A7W4KFA5</accession>
<dbReference type="PANTHER" id="PTHR41523:SF8">
    <property type="entry name" value="ETHYLENE RESPONSE SENSOR PROTEIN"/>
    <property type="match status" value="1"/>
</dbReference>
<organism evidence="9 10">
    <name type="scientific">Gluconacetobacter takamatsuzukensis</name>
    <dbReference type="NCBI Taxonomy" id="1286190"/>
    <lineage>
        <taxon>Bacteria</taxon>
        <taxon>Pseudomonadati</taxon>
        <taxon>Pseudomonadota</taxon>
        <taxon>Alphaproteobacteria</taxon>
        <taxon>Acetobacterales</taxon>
        <taxon>Acetobacteraceae</taxon>
        <taxon>Gluconacetobacter</taxon>
    </lineage>
</organism>
<dbReference type="Gene3D" id="3.30.565.10">
    <property type="entry name" value="Histidine kinase-like ATPase, C-terminal domain"/>
    <property type="match status" value="1"/>
</dbReference>
<dbReference type="InterPro" id="IPR000014">
    <property type="entry name" value="PAS"/>
</dbReference>
<dbReference type="InterPro" id="IPR036890">
    <property type="entry name" value="HATPase_C_sf"/>
</dbReference>
<keyword evidence="10" id="KW-1185">Reference proteome</keyword>
<keyword evidence="7" id="KW-0067">ATP-binding</keyword>
<dbReference type="GO" id="GO:0005524">
    <property type="term" value="F:ATP binding"/>
    <property type="evidence" value="ECO:0007669"/>
    <property type="project" value="UniProtKB-KW"/>
</dbReference>
<keyword evidence="6 9" id="KW-0418">Kinase</keyword>
<name>A0A7W4KFA5_9PROT</name>
<evidence type="ECO:0000256" key="4">
    <source>
        <dbReference type="ARBA" id="ARBA00022679"/>
    </source>
</evidence>
<dbReference type="InterPro" id="IPR005467">
    <property type="entry name" value="His_kinase_dom"/>
</dbReference>
<dbReference type="Pfam" id="PF08448">
    <property type="entry name" value="PAS_4"/>
    <property type="match status" value="1"/>
</dbReference>
<dbReference type="PANTHER" id="PTHR41523">
    <property type="entry name" value="TWO-COMPONENT SYSTEM SENSOR PROTEIN"/>
    <property type="match status" value="1"/>
</dbReference>
<keyword evidence="5" id="KW-0547">Nucleotide-binding</keyword>
<dbReference type="Pfam" id="PF02518">
    <property type="entry name" value="HATPase_c"/>
    <property type="match status" value="1"/>
</dbReference>
<evidence type="ECO:0000313" key="10">
    <source>
        <dbReference type="Proteomes" id="UP000540556"/>
    </source>
</evidence>
<evidence type="ECO:0000259" key="8">
    <source>
        <dbReference type="PROSITE" id="PS50109"/>
    </source>
</evidence>
<dbReference type="InterPro" id="IPR035965">
    <property type="entry name" value="PAS-like_dom_sf"/>
</dbReference>
<dbReference type="CDD" id="cd00130">
    <property type="entry name" value="PAS"/>
    <property type="match status" value="1"/>
</dbReference>
<evidence type="ECO:0000256" key="3">
    <source>
        <dbReference type="ARBA" id="ARBA00022553"/>
    </source>
</evidence>
<comment type="caution">
    <text evidence="9">The sequence shown here is derived from an EMBL/GenBank/DDBJ whole genome shotgun (WGS) entry which is preliminary data.</text>
</comment>
<keyword evidence="4" id="KW-0808">Transferase</keyword>
<sequence length="344" mass="36877">MSEPAPSTADNLTLALVAASNTPVLLLDGHLAVISASGCFCNAFGLDPAKVVGHPLVSLGQGEWNVPQLASLLAATASGRAAVDAYEMDLRRQGQETRRLVFHIRNLDYGDPGNIRLMVAVTDITDARLAERHRQAMLREKEILLQELQHRVANSLQIIASVLMQSARRVQSEESRTHLRDAHHRVMSIAALQKQLAASGDTHVELQTYFTDLCRSIGASMIQDPDEISLIVDADPDTTSADISVSLGLIVTELVINALKHAFPDQRKGTIRVGYRSGPSGWTLSVADDGIGMLPLSAKRVVGLGTNIIKALARHLDATLDIVDAAPGTRIVITHPSPTPGAPS</sequence>
<comment type="catalytic activity">
    <reaction evidence="1">
        <text>ATP + protein L-histidine = ADP + protein N-phospho-L-histidine.</text>
        <dbReference type="EC" id="2.7.13.3"/>
    </reaction>
</comment>
<evidence type="ECO:0000256" key="6">
    <source>
        <dbReference type="ARBA" id="ARBA00022777"/>
    </source>
</evidence>
<dbReference type="InterPro" id="IPR013656">
    <property type="entry name" value="PAS_4"/>
</dbReference>
<dbReference type="PROSITE" id="PS50109">
    <property type="entry name" value="HIS_KIN"/>
    <property type="match status" value="1"/>
</dbReference>
<feature type="domain" description="Histidine kinase" evidence="8">
    <location>
        <begin position="147"/>
        <end position="339"/>
    </location>
</feature>